<proteinExistence type="predicted"/>
<comment type="caution">
    <text evidence="1">The sequence shown here is derived from an EMBL/GenBank/DDBJ whole genome shotgun (WGS) entry which is preliminary data.</text>
</comment>
<name>A0A2S9PMX1_9ACTN</name>
<dbReference type="AlphaFoldDB" id="A0A2S9PMX1"/>
<evidence type="ECO:0000313" key="2">
    <source>
        <dbReference type="Proteomes" id="UP000239322"/>
    </source>
</evidence>
<evidence type="ECO:0000313" key="1">
    <source>
        <dbReference type="EMBL" id="PRH75743.1"/>
    </source>
</evidence>
<dbReference type="Proteomes" id="UP000239322">
    <property type="component" value="Unassembled WGS sequence"/>
</dbReference>
<organism evidence="1 2">
    <name type="scientific">Streptomyces solincola</name>
    <dbReference type="NCBI Taxonomy" id="2100817"/>
    <lineage>
        <taxon>Bacteria</taxon>
        <taxon>Bacillati</taxon>
        <taxon>Actinomycetota</taxon>
        <taxon>Actinomycetes</taxon>
        <taxon>Kitasatosporales</taxon>
        <taxon>Streptomycetaceae</taxon>
        <taxon>Streptomyces</taxon>
    </lineage>
</organism>
<keyword evidence="2" id="KW-1185">Reference proteome</keyword>
<accession>A0A2S9PMX1</accession>
<dbReference type="EMBL" id="PVLV01000691">
    <property type="protein sequence ID" value="PRH75743.1"/>
    <property type="molecule type" value="Genomic_DNA"/>
</dbReference>
<protein>
    <submittedName>
        <fullName evidence="1">Uncharacterized protein</fullName>
    </submittedName>
</protein>
<dbReference type="RefSeq" id="WP_105871868.1">
    <property type="nucleotide sequence ID" value="NZ_PVLV01000691.1"/>
</dbReference>
<sequence length="214" mass="22931">MLAAPAAVALPTIPHAIARPLDAFRTAYALSNADRPATAVPVSGALVRSLLASALHCGGAAALEPDTDAVTFTWPEIGGMVPGRLGPVFRAVPCERPARTPCCALCGHWKGEHDHPAVPTACTRYRLSIGPARYAVPEHDGTTYVWVRRLGRTRVRFEISEPTAAYPGGALVVHRLRAPGDGPYDYAAHYLPIPEEQRAAVLERARARVHPQPC</sequence>
<reference evidence="1 2" key="1">
    <citation type="submission" date="2018-03" db="EMBL/GenBank/DDBJ databases">
        <title>Novel Streptomyces sp. from soil.</title>
        <authorList>
            <person name="Tan G.Y.A."/>
            <person name="Lee Z.Y."/>
        </authorList>
    </citation>
    <scope>NUCLEOTIDE SEQUENCE [LARGE SCALE GENOMIC DNA]</scope>
    <source>
        <strain evidence="1 2">ST5x</strain>
    </source>
</reference>
<gene>
    <name evidence="1" type="ORF">C6N75_29325</name>
</gene>
<dbReference type="OrthoDB" id="4187072at2"/>